<reference evidence="1 2" key="1">
    <citation type="submission" date="2015-07" db="EMBL/GenBank/DDBJ databases">
        <authorList>
            <person name="Noorani M."/>
        </authorList>
    </citation>
    <scope>NUCLEOTIDE SEQUENCE [LARGE SCALE GENOMIC DNA]</scope>
    <source>
        <strain evidence="1 2">CECT 7802</strain>
    </source>
</reference>
<dbReference type="EMBL" id="CXSU01000012">
    <property type="protein sequence ID" value="CTQ51022.1"/>
    <property type="molecule type" value="Genomic_DNA"/>
</dbReference>
<gene>
    <name evidence="1" type="ORF">JDO7802_03056</name>
</gene>
<dbReference type="Proteomes" id="UP000049222">
    <property type="component" value="Unassembled WGS sequence"/>
</dbReference>
<dbReference type="Gene3D" id="3.90.930.1">
    <property type="match status" value="1"/>
</dbReference>
<sequence>MPVETTRTVTAADGRVTTFTYEDGRLVRKATQDVGDVKGWTSIVCDYDPVTGHLIGLERVGDDGVIRAETYVDGQLSTRVLTDAGNARAWDSIVKTYDATGTIQSQQATADTGVVTQTRYDDGKRDIVIRTDAADTFGWDRQATAYDEDGTRRILERVADNGVATVNEYGQNGDIMFGGRIDMADAFDWSQAFSIFNADGSLYETATLDDDGSTVREVWIDGMLRRTTQDSVAANGYDRTTQITDYDADGVEVGQITTTLSNPFGGGDGSDSEVIIGLPYGTDARDRPIIDGVEDPEVLLSDFASGSGPDTFRIDADDWDAFDLIQPPYFMTDATEVF</sequence>
<evidence type="ECO:0000313" key="1">
    <source>
        <dbReference type="EMBL" id="CTQ51022.1"/>
    </source>
</evidence>
<organism evidence="1 2">
    <name type="scientific">Jannaschia donghaensis</name>
    <dbReference type="NCBI Taxonomy" id="420998"/>
    <lineage>
        <taxon>Bacteria</taxon>
        <taxon>Pseudomonadati</taxon>
        <taxon>Pseudomonadota</taxon>
        <taxon>Alphaproteobacteria</taxon>
        <taxon>Rhodobacterales</taxon>
        <taxon>Roseobacteraceae</taxon>
        <taxon>Jannaschia</taxon>
    </lineage>
</organism>
<protein>
    <submittedName>
        <fullName evidence="1">Uncharacterized protein</fullName>
    </submittedName>
</protein>
<dbReference type="STRING" id="420998.JDO7802_03056"/>
<keyword evidence="2" id="KW-1185">Reference proteome</keyword>
<dbReference type="RefSeq" id="WP_055086776.1">
    <property type="nucleotide sequence ID" value="NZ_CXSU01000012.1"/>
</dbReference>
<accession>A0A0M6YKY0</accession>
<evidence type="ECO:0000313" key="2">
    <source>
        <dbReference type="Proteomes" id="UP000049222"/>
    </source>
</evidence>
<name>A0A0M6YKY0_9RHOB</name>
<dbReference type="AlphaFoldDB" id="A0A0M6YKY0"/>
<proteinExistence type="predicted"/>